<dbReference type="InterPro" id="IPR037120">
    <property type="entry name" value="Haem_peroxidase_sf_animal"/>
</dbReference>
<evidence type="ECO:0000256" key="3">
    <source>
        <dbReference type="ARBA" id="ARBA00023002"/>
    </source>
</evidence>
<evidence type="ECO:0000256" key="1">
    <source>
        <dbReference type="ARBA" id="ARBA00022723"/>
    </source>
</evidence>
<dbReference type="GO" id="GO:0051213">
    <property type="term" value="F:dioxygenase activity"/>
    <property type="evidence" value="ECO:0007669"/>
    <property type="project" value="UniProtKB-KW"/>
</dbReference>
<name>A0A421DE74_9EURO</name>
<dbReference type="OrthoDB" id="823504at2759"/>
<dbReference type="GO" id="GO:0006979">
    <property type="term" value="P:response to oxidative stress"/>
    <property type="evidence" value="ECO:0007669"/>
    <property type="project" value="InterPro"/>
</dbReference>
<dbReference type="PANTHER" id="PTHR11903">
    <property type="entry name" value="PROSTAGLANDIN G/H SYNTHASE"/>
    <property type="match status" value="1"/>
</dbReference>
<dbReference type="EMBL" id="NIDN02000016">
    <property type="protein sequence ID" value="RLM00414.1"/>
    <property type="molecule type" value="Genomic_DNA"/>
</dbReference>
<dbReference type="Gene3D" id="1.10.640.10">
    <property type="entry name" value="Haem peroxidase domain superfamily, animal type"/>
    <property type="match status" value="1"/>
</dbReference>
<evidence type="ECO:0000256" key="2">
    <source>
        <dbReference type="ARBA" id="ARBA00022964"/>
    </source>
</evidence>
<dbReference type="Proteomes" id="UP000215289">
    <property type="component" value="Unassembled WGS sequence"/>
</dbReference>
<reference evidence="5 6" key="1">
    <citation type="submission" date="2018-08" db="EMBL/GenBank/DDBJ databases">
        <title>Draft genome sequences of two Aspergillus turcosus clinical strains isolated from bronchoalveolar lavage fluid: one azole-susceptible and the other azole-resistant.</title>
        <authorList>
            <person name="Parent-Michaud M."/>
            <person name="Dufresne P.J."/>
            <person name="Fournier E."/>
            <person name="Martineau C."/>
            <person name="Moreira S."/>
            <person name="Perkins V."/>
            <person name="De Repentigny L."/>
            <person name="Dufresne S.F."/>
        </authorList>
    </citation>
    <scope>NUCLEOTIDE SEQUENCE [LARGE SCALE GENOMIC DNA]</scope>
    <source>
        <strain evidence="5">HMR AF 1038</strain>
    </source>
</reference>
<dbReference type="PANTHER" id="PTHR11903:SF37">
    <property type="entry name" value="PSI-PRODUCING OXYGENASE A"/>
    <property type="match status" value="1"/>
</dbReference>
<comment type="caution">
    <text evidence="5">The sequence shown here is derived from an EMBL/GenBank/DDBJ whole genome shotgun (WGS) entry which is preliminary data.</text>
</comment>
<protein>
    <submittedName>
        <fullName evidence="5">Uncharacterized protein</fullName>
    </submittedName>
</protein>
<keyword evidence="1" id="KW-0479">Metal-binding</keyword>
<evidence type="ECO:0000313" key="6">
    <source>
        <dbReference type="Proteomes" id="UP000215289"/>
    </source>
</evidence>
<organism evidence="5 6">
    <name type="scientific">Aspergillus turcosus</name>
    <dbReference type="NCBI Taxonomy" id="1245748"/>
    <lineage>
        <taxon>Eukaryota</taxon>
        <taxon>Fungi</taxon>
        <taxon>Dikarya</taxon>
        <taxon>Ascomycota</taxon>
        <taxon>Pezizomycotina</taxon>
        <taxon>Eurotiomycetes</taxon>
        <taxon>Eurotiomycetidae</taxon>
        <taxon>Eurotiales</taxon>
        <taxon>Aspergillaceae</taxon>
        <taxon>Aspergillus</taxon>
        <taxon>Aspergillus subgen. Fumigati</taxon>
    </lineage>
</organism>
<dbReference type="GO" id="GO:0020037">
    <property type="term" value="F:heme binding"/>
    <property type="evidence" value="ECO:0007669"/>
    <property type="project" value="InterPro"/>
</dbReference>
<accession>A0A421DE74</accession>
<keyword evidence="3" id="KW-0560">Oxidoreductase</keyword>
<proteinExistence type="predicted"/>
<gene>
    <name evidence="5" type="ORF">CFD26_108525</name>
</gene>
<dbReference type="InterPro" id="IPR010255">
    <property type="entry name" value="Haem_peroxidase_sf"/>
</dbReference>
<keyword evidence="2" id="KW-0223">Dioxygenase</keyword>
<sequence length="251" mass="28324">MGAAKATGNQVSAEFNLLYRWHACISERDAKWTEDLYTNLFPNVSPSQITERPFADLTRGPDGPFADDDLVKIFKEGVDDCAGAFGAGHVPTVLKAVEVLGIQQARGWNLATLNEFRKFFNLAPHKTFNDINPDQYIADQLKQFYAHPDHVELYPGLIIEKAKEEVVPGSGLCTNFTISRGILSDAVALVRGDRFYTTDWTPRNVTSWDFNEVNYGDSIDFGCVFYKLVLRAFPHHFKQNSIYAHFPLVIR</sequence>
<evidence type="ECO:0000256" key="4">
    <source>
        <dbReference type="ARBA" id="ARBA00023004"/>
    </source>
</evidence>
<dbReference type="GO" id="GO:0046872">
    <property type="term" value="F:metal ion binding"/>
    <property type="evidence" value="ECO:0007669"/>
    <property type="project" value="UniProtKB-KW"/>
</dbReference>
<dbReference type="GO" id="GO:0004601">
    <property type="term" value="F:peroxidase activity"/>
    <property type="evidence" value="ECO:0007669"/>
    <property type="project" value="InterPro"/>
</dbReference>
<keyword evidence="4" id="KW-0408">Iron</keyword>
<dbReference type="STRING" id="1245748.A0A421DE74"/>
<dbReference type="InterPro" id="IPR050783">
    <property type="entry name" value="Oxylipin_biosynth_metab"/>
</dbReference>
<dbReference type="InterPro" id="IPR019791">
    <property type="entry name" value="Haem_peroxidase_animal"/>
</dbReference>
<dbReference type="Pfam" id="PF03098">
    <property type="entry name" value="An_peroxidase"/>
    <property type="match status" value="1"/>
</dbReference>
<dbReference type="AlphaFoldDB" id="A0A421DE74"/>
<evidence type="ECO:0000313" key="5">
    <source>
        <dbReference type="EMBL" id="RLM00414.1"/>
    </source>
</evidence>
<keyword evidence="6" id="KW-1185">Reference proteome</keyword>
<dbReference type="PROSITE" id="PS50292">
    <property type="entry name" value="PEROXIDASE_3"/>
    <property type="match status" value="1"/>
</dbReference>
<dbReference type="SUPFAM" id="SSF48113">
    <property type="entry name" value="Heme-dependent peroxidases"/>
    <property type="match status" value="1"/>
</dbReference>
<dbReference type="GO" id="GO:0006631">
    <property type="term" value="P:fatty acid metabolic process"/>
    <property type="evidence" value="ECO:0007669"/>
    <property type="project" value="UniProtKB-ARBA"/>
</dbReference>